<dbReference type="Gene3D" id="3.40.50.1820">
    <property type="entry name" value="alpha/beta hydrolase"/>
    <property type="match status" value="1"/>
</dbReference>
<organism evidence="2 3">
    <name type="scientific">Vibrio hangzhouensis</name>
    <dbReference type="NCBI Taxonomy" id="462991"/>
    <lineage>
        <taxon>Bacteria</taxon>
        <taxon>Pseudomonadati</taxon>
        <taxon>Pseudomonadota</taxon>
        <taxon>Gammaproteobacteria</taxon>
        <taxon>Vibrionales</taxon>
        <taxon>Vibrionaceae</taxon>
        <taxon>Vibrio</taxon>
    </lineage>
</organism>
<dbReference type="OrthoDB" id="652634at2"/>
<dbReference type="PANTHER" id="PTHR13136">
    <property type="entry name" value="TESTIS DEVELOPMENT PROTEIN PRTD"/>
    <property type="match status" value="1"/>
</dbReference>
<feature type="domain" description="KANL3/Tex30 alpha/beta hydrolase-like" evidence="1">
    <location>
        <begin position="14"/>
        <end position="201"/>
    </location>
</feature>
<dbReference type="InterPro" id="IPR026555">
    <property type="entry name" value="NSL3/Tex30"/>
</dbReference>
<reference evidence="3" key="1">
    <citation type="submission" date="2016-10" db="EMBL/GenBank/DDBJ databases">
        <authorList>
            <person name="Varghese N."/>
            <person name="Submissions S."/>
        </authorList>
    </citation>
    <scope>NUCLEOTIDE SEQUENCE [LARGE SCALE GENOMIC DNA]</scope>
    <source>
        <strain evidence="3">CGMCC 1.7062</strain>
    </source>
</reference>
<dbReference type="InterPro" id="IPR029058">
    <property type="entry name" value="AB_hydrolase_fold"/>
</dbReference>
<keyword evidence="3" id="KW-1185">Reference proteome</keyword>
<dbReference type="Pfam" id="PF20408">
    <property type="entry name" value="Abhydrolase_11"/>
    <property type="match status" value="1"/>
</dbReference>
<protein>
    <recommendedName>
        <fullName evidence="1">KANL3/Tex30 alpha/beta hydrolase-like domain-containing protein</fullName>
    </recommendedName>
</protein>
<dbReference type="RefSeq" id="WP_103879190.1">
    <property type="nucleotide sequence ID" value="NZ_FNVG01000003.1"/>
</dbReference>
<gene>
    <name evidence="2" type="ORF">SAMN04488244_103231</name>
</gene>
<name>A0A1H5UNZ8_9VIBR</name>
<dbReference type="Proteomes" id="UP000236721">
    <property type="component" value="Unassembled WGS sequence"/>
</dbReference>
<proteinExistence type="predicted"/>
<accession>A0A1H5UNZ8</accession>
<dbReference type="InterPro" id="IPR046879">
    <property type="entry name" value="KANL3/Tex30_Abhydrolase"/>
</dbReference>
<dbReference type="AlphaFoldDB" id="A0A1H5UNZ8"/>
<dbReference type="SUPFAM" id="SSF53474">
    <property type="entry name" value="alpha/beta-Hydrolases"/>
    <property type="match status" value="1"/>
</dbReference>
<evidence type="ECO:0000313" key="3">
    <source>
        <dbReference type="Proteomes" id="UP000236721"/>
    </source>
</evidence>
<dbReference type="EMBL" id="FNVG01000003">
    <property type="protein sequence ID" value="SEF75927.1"/>
    <property type="molecule type" value="Genomic_DNA"/>
</dbReference>
<sequence>MTDILFDGPEDGPVFLFAHGAGAGMDHDFMQDVAARLALKGVRVARFNFPYMEKRAIDGKKRPPDRAPKLLDAMSAVIEQLAENQSIVIGGKSMGGRMASLLSEHPNVKSIACLGFPFHPPGKPENYKGAHLASVDKPCLIIQGERDTFGKFEEFEHFEFSPQVAVTFIPDGDHSFKPRKSSGFTEDQNRQLAVDRLALFVKGVCDV</sequence>
<evidence type="ECO:0000313" key="2">
    <source>
        <dbReference type="EMBL" id="SEF75927.1"/>
    </source>
</evidence>
<dbReference type="PANTHER" id="PTHR13136:SF11">
    <property type="entry name" value="TESTIS-EXPRESSED PROTEIN 30"/>
    <property type="match status" value="1"/>
</dbReference>
<evidence type="ECO:0000259" key="1">
    <source>
        <dbReference type="Pfam" id="PF20408"/>
    </source>
</evidence>